<evidence type="ECO:0000256" key="3">
    <source>
        <dbReference type="ARBA" id="ARBA00022989"/>
    </source>
</evidence>
<evidence type="ECO:0000256" key="1">
    <source>
        <dbReference type="ARBA" id="ARBA00004167"/>
    </source>
</evidence>
<dbReference type="STRING" id="1088818.A0A2I0AYS0"/>
<comment type="subcellular location">
    <subcellularLocation>
        <location evidence="1">Membrane</location>
        <topology evidence="1">Single-pass membrane protein</topology>
    </subcellularLocation>
</comment>
<dbReference type="EMBL" id="KZ451935">
    <property type="protein sequence ID" value="PKA60691.1"/>
    <property type="molecule type" value="Genomic_DNA"/>
</dbReference>
<sequence>MPTTAANSAGGSSVPFFRRNQVASLVPSSRDELHHLDILHSRLADSLQLLLLSPATAAGCSKAPAATGGSPKSPSADAANTAFILSLPFLVKLLDAFLACEADFESLLLLVLYRSPSLISRPPVDRAVSDLLDRVIKALDLCNAVSLSVNSVRHWNRNADTAASALQYQAPQLNRAKRALSKLLLSAGAGLGSSSSLICRRTCRLCSATRQLQAMASGLAGFTGHAAPRGGESGSTSILALALSTISYLMLFAMWAMVSAFPCGRPVQAPPAPAASTRQMPWAAALAELQESIVEQLRRERRKELGVVPSAGMLAEIVALERSGREAMEAVSNGGETKVAAEELAEACRAMEDGLGPFETKVREVFHRLVRCREGLLRCFSEGSRSSPSPTPPL</sequence>
<dbReference type="PANTHER" id="PTHR31509">
    <property type="entry name" value="BPS1-LIKE PROTEIN"/>
    <property type="match status" value="1"/>
</dbReference>
<comment type="similarity">
    <text evidence="5">Belongs to the ROH1 family.</text>
</comment>
<gene>
    <name evidence="6" type="ORF">AXF42_Ash006325</name>
</gene>
<dbReference type="AlphaFoldDB" id="A0A2I0AYS0"/>
<dbReference type="OrthoDB" id="1878996at2759"/>
<accession>A0A2I0AYS0</accession>
<keyword evidence="2" id="KW-0812">Transmembrane</keyword>
<protein>
    <submittedName>
        <fullName evidence="6">Uncharacterized protein</fullName>
    </submittedName>
</protein>
<reference evidence="6 7" key="1">
    <citation type="journal article" date="2017" name="Nature">
        <title>The Apostasia genome and the evolution of orchids.</title>
        <authorList>
            <person name="Zhang G.Q."/>
            <person name="Liu K.W."/>
            <person name="Li Z."/>
            <person name="Lohaus R."/>
            <person name="Hsiao Y.Y."/>
            <person name="Niu S.C."/>
            <person name="Wang J.Y."/>
            <person name="Lin Y.C."/>
            <person name="Xu Q."/>
            <person name="Chen L.J."/>
            <person name="Yoshida K."/>
            <person name="Fujiwara S."/>
            <person name="Wang Z.W."/>
            <person name="Zhang Y.Q."/>
            <person name="Mitsuda N."/>
            <person name="Wang M."/>
            <person name="Liu G.H."/>
            <person name="Pecoraro L."/>
            <person name="Huang H.X."/>
            <person name="Xiao X.J."/>
            <person name="Lin M."/>
            <person name="Wu X.Y."/>
            <person name="Wu W.L."/>
            <person name="Chen Y.Y."/>
            <person name="Chang S.B."/>
            <person name="Sakamoto S."/>
            <person name="Ohme-Takagi M."/>
            <person name="Yagi M."/>
            <person name="Zeng S.J."/>
            <person name="Shen C.Y."/>
            <person name="Yeh C.M."/>
            <person name="Luo Y.B."/>
            <person name="Tsai W.C."/>
            <person name="Van de Peer Y."/>
            <person name="Liu Z.J."/>
        </authorList>
    </citation>
    <scope>NUCLEOTIDE SEQUENCE [LARGE SCALE GENOMIC DNA]</scope>
    <source>
        <strain evidence="7">cv. Shenzhen</strain>
        <tissue evidence="6">Stem</tissue>
    </source>
</reference>
<evidence type="ECO:0000256" key="2">
    <source>
        <dbReference type="ARBA" id="ARBA00022692"/>
    </source>
</evidence>
<evidence type="ECO:0000313" key="7">
    <source>
        <dbReference type="Proteomes" id="UP000236161"/>
    </source>
</evidence>
<dbReference type="Pfam" id="PF05633">
    <property type="entry name" value="ROH1-like"/>
    <property type="match status" value="1"/>
</dbReference>
<evidence type="ECO:0000256" key="5">
    <source>
        <dbReference type="ARBA" id="ARBA00035114"/>
    </source>
</evidence>
<evidence type="ECO:0000256" key="4">
    <source>
        <dbReference type="ARBA" id="ARBA00023136"/>
    </source>
</evidence>
<name>A0A2I0AYS0_9ASPA</name>
<keyword evidence="3" id="KW-1133">Transmembrane helix</keyword>
<keyword evidence="4" id="KW-0472">Membrane</keyword>
<evidence type="ECO:0000313" key="6">
    <source>
        <dbReference type="EMBL" id="PKA60691.1"/>
    </source>
</evidence>
<keyword evidence="7" id="KW-1185">Reference proteome</keyword>
<dbReference type="GO" id="GO:0016020">
    <property type="term" value="C:membrane"/>
    <property type="evidence" value="ECO:0007669"/>
    <property type="project" value="UniProtKB-SubCell"/>
</dbReference>
<dbReference type="InterPro" id="IPR008511">
    <property type="entry name" value="ROH1-like"/>
</dbReference>
<dbReference type="Proteomes" id="UP000236161">
    <property type="component" value="Unassembled WGS sequence"/>
</dbReference>
<organism evidence="6 7">
    <name type="scientific">Apostasia shenzhenica</name>
    <dbReference type="NCBI Taxonomy" id="1088818"/>
    <lineage>
        <taxon>Eukaryota</taxon>
        <taxon>Viridiplantae</taxon>
        <taxon>Streptophyta</taxon>
        <taxon>Embryophyta</taxon>
        <taxon>Tracheophyta</taxon>
        <taxon>Spermatophyta</taxon>
        <taxon>Magnoliopsida</taxon>
        <taxon>Liliopsida</taxon>
        <taxon>Asparagales</taxon>
        <taxon>Orchidaceae</taxon>
        <taxon>Apostasioideae</taxon>
        <taxon>Apostasia</taxon>
    </lineage>
</organism>
<proteinExistence type="inferred from homology"/>